<organism evidence="2 3">
    <name type="scientific">Cladobotryum mycophilum</name>
    <dbReference type="NCBI Taxonomy" id="491253"/>
    <lineage>
        <taxon>Eukaryota</taxon>
        <taxon>Fungi</taxon>
        <taxon>Dikarya</taxon>
        <taxon>Ascomycota</taxon>
        <taxon>Pezizomycotina</taxon>
        <taxon>Sordariomycetes</taxon>
        <taxon>Hypocreomycetidae</taxon>
        <taxon>Hypocreales</taxon>
        <taxon>Hypocreaceae</taxon>
        <taxon>Cladobotryum</taxon>
    </lineage>
</organism>
<accession>A0ABR0S8M6</accession>
<feature type="domain" description="Heterokaryon incompatibility" evidence="1">
    <location>
        <begin position="104"/>
        <end position="248"/>
    </location>
</feature>
<dbReference type="Pfam" id="PF06985">
    <property type="entry name" value="HET"/>
    <property type="match status" value="1"/>
</dbReference>
<dbReference type="Proteomes" id="UP001338125">
    <property type="component" value="Unassembled WGS sequence"/>
</dbReference>
<name>A0ABR0S8M6_9HYPO</name>
<evidence type="ECO:0000313" key="3">
    <source>
        <dbReference type="Proteomes" id="UP001338125"/>
    </source>
</evidence>
<evidence type="ECO:0000313" key="2">
    <source>
        <dbReference type="EMBL" id="KAK5988524.1"/>
    </source>
</evidence>
<keyword evidence="3" id="KW-1185">Reference proteome</keyword>
<proteinExistence type="predicted"/>
<dbReference type="PANTHER" id="PTHR33112:SF10">
    <property type="entry name" value="TOL"/>
    <property type="match status" value="1"/>
</dbReference>
<reference evidence="2 3" key="1">
    <citation type="submission" date="2024-01" db="EMBL/GenBank/DDBJ databases">
        <title>Complete genome of Cladobotryum mycophilum ATHUM6906.</title>
        <authorList>
            <person name="Christinaki A.C."/>
            <person name="Myridakis A.I."/>
            <person name="Kouvelis V.N."/>
        </authorList>
    </citation>
    <scope>NUCLEOTIDE SEQUENCE [LARGE SCALE GENOMIC DNA]</scope>
    <source>
        <strain evidence="2 3">ATHUM6906</strain>
    </source>
</reference>
<dbReference type="EMBL" id="JAVFKD010000015">
    <property type="protein sequence ID" value="KAK5988524.1"/>
    <property type="molecule type" value="Genomic_DNA"/>
</dbReference>
<dbReference type="InterPro" id="IPR010730">
    <property type="entry name" value="HET"/>
</dbReference>
<evidence type="ECO:0000259" key="1">
    <source>
        <dbReference type="Pfam" id="PF06985"/>
    </source>
</evidence>
<gene>
    <name evidence="2" type="ORF">PT974_10007</name>
</gene>
<dbReference type="PANTHER" id="PTHR33112">
    <property type="entry name" value="DOMAIN PROTEIN, PUTATIVE-RELATED"/>
    <property type="match status" value="1"/>
</dbReference>
<comment type="caution">
    <text evidence="2">The sequence shown here is derived from an EMBL/GenBank/DDBJ whole genome shotgun (WGS) entry which is preliminary data.</text>
</comment>
<sequence length="499" mass="57317">MAIIADFGVLAGINSWKRQDDYRLAKKFLMELAVNIPSSNLISAHSHTNSLYFRLLREWLQDCDDNHNGCKLRDNHNFWPKRVIFIGDPDKLTLCEKKPPGQDYVVLSHCWGNPTEEEKRRFCTTPENYHSRLRGFGYNSLPKTFQNAIRVTRELGKQYLWIDAICIIQGHGGDWGSEARTMEDIFACAYCTIAASSAGGWADGFLKPSPDSQYIKMHGNAERLTCACDFDTDVDKGPLMKRAWVLQERVLSRRILHFAATHTYWECGDGVRCERFISLKPPYNKQYFVLDTNFPERLHKAGYFRAVEFVRLLFEGYSRSGLTLKSDRDTAIFSLVKRLGRVFGAEVRYGIVRCFLSTLLLWKRTHGEKTDPIGYGERTMPSWSWMAYSGGIDFISDIKLDLRVPGSTDLEFTDNGKALIVKVRQFKNCQMKEEEGGGKHVISEATRKVGSLWFDVTDRIEFGHCIVVGMVRDSWKADYEKTYYILMVREIPDRGVMKG</sequence>
<protein>
    <recommendedName>
        <fullName evidence="1">Heterokaryon incompatibility domain-containing protein</fullName>
    </recommendedName>
</protein>